<evidence type="ECO:0000313" key="5">
    <source>
        <dbReference type="Proteomes" id="UP000695000"/>
    </source>
</evidence>
<dbReference type="Proteomes" id="UP000695000">
    <property type="component" value="Unplaced"/>
</dbReference>
<name>A0ABM1N7R1_NICVS</name>
<evidence type="ECO:0000256" key="3">
    <source>
        <dbReference type="ARBA" id="ARBA00023239"/>
    </source>
</evidence>
<dbReference type="InterPro" id="IPR036568">
    <property type="entry name" value="GGCT-like_sf"/>
</dbReference>
<dbReference type="RefSeq" id="XP_017782863.1">
    <property type="nucleotide sequence ID" value="XM_017927374.1"/>
</dbReference>
<dbReference type="RefSeq" id="XP_017782864.1">
    <property type="nucleotide sequence ID" value="XM_017927375.1"/>
</dbReference>
<evidence type="ECO:0000313" key="9">
    <source>
        <dbReference type="RefSeq" id="XP_017782866.1"/>
    </source>
</evidence>
<dbReference type="RefSeq" id="XP_017782861.1">
    <property type="nucleotide sequence ID" value="XM_017927372.1"/>
</dbReference>
<organism evidence="5 6">
    <name type="scientific">Nicrophorus vespilloides</name>
    <name type="common">Boreal carrion beetle</name>
    <dbReference type="NCBI Taxonomy" id="110193"/>
    <lineage>
        <taxon>Eukaryota</taxon>
        <taxon>Metazoa</taxon>
        <taxon>Ecdysozoa</taxon>
        <taxon>Arthropoda</taxon>
        <taxon>Hexapoda</taxon>
        <taxon>Insecta</taxon>
        <taxon>Pterygota</taxon>
        <taxon>Neoptera</taxon>
        <taxon>Endopterygota</taxon>
        <taxon>Coleoptera</taxon>
        <taxon>Polyphaga</taxon>
        <taxon>Staphyliniformia</taxon>
        <taxon>Silphidae</taxon>
        <taxon>Nicrophorinae</taxon>
        <taxon>Nicrophorus</taxon>
    </lineage>
</organism>
<proteinExistence type="inferred from homology"/>
<dbReference type="GeneID" id="108567107"/>
<keyword evidence="3" id="KW-0456">Lyase</keyword>
<evidence type="ECO:0000256" key="1">
    <source>
        <dbReference type="ARBA" id="ARBA00009662"/>
    </source>
</evidence>
<dbReference type="PANTHER" id="PTHR12192">
    <property type="entry name" value="CATION TRANSPORT PROTEIN CHAC-RELATED"/>
    <property type="match status" value="1"/>
</dbReference>
<dbReference type="CDD" id="cd06661">
    <property type="entry name" value="GGCT_like"/>
    <property type="match status" value="1"/>
</dbReference>
<evidence type="ECO:0000256" key="4">
    <source>
        <dbReference type="ARBA" id="ARBA00048073"/>
    </source>
</evidence>
<dbReference type="RefSeq" id="XP_017782866.1">
    <property type="nucleotide sequence ID" value="XM_017927377.1"/>
</dbReference>
<accession>A0ABM1N7R1</accession>
<dbReference type="Gene3D" id="3.10.490.10">
    <property type="entry name" value="Gamma-glutamyl cyclotransferase-like"/>
    <property type="match status" value="1"/>
</dbReference>
<gene>
    <name evidence="6 7 8 9" type="primary">LOC108567107</name>
</gene>
<evidence type="ECO:0000313" key="6">
    <source>
        <dbReference type="RefSeq" id="XP_017782861.1"/>
    </source>
</evidence>
<dbReference type="InterPro" id="IPR013024">
    <property type="entry name" value="GGCT-like"/>
</dbReference>
<keyword evidence="5" id="KW-1185">Reference proteome</keyword>
<dbReference type="PANTHER" id="PTHR12192:SF26">
    <property type="entry name" value="GLUTATHIONE-SPECIFIC GAMMA-GLUTAMYLCYCLOTRANSFERASE 1"/>
    <property type="match status" value="1"/>
</dbReference>
<comment type="similarity">
    <text evidence="1">Belongs to the gamma-glutamylcyclotransferase family. ChaC subfamily.</text>
</comment>
<evidence type="ECO:0000256" key="2">
    <source>
        <dbReference type="ARBA" id="ARBA00012344"/>
    </source>
</evidence>
<dbReference type="Pfam" id="PF04752">
    <property type="entry name" value="ChaC"/>
    <property type="match status" value="1"/>
</dbReference>
<comment type="catalytic activity">
    <reaction evidence="4">
        <text>glutathione = L-cysteinylglycine + 5-oxo-L-proline</text>
        <dbReference type="Rhea" id="RHEA:47724"/>
        <dbReference type="ChEBI" id="CHEBI:57925"/>
        <dbReference type="ChEBI" id="CHEBI:58402"/>
        <dbReference type="ChEBI" id="CHEBI:61694"/>
        <dbReference type="EC" id="4.3.2.7"/>
    </reaction>
</comment>
<reference evidence="6 7" key="1">
    <citation type="submission" date="2025-05" db="UniProtKB">
        <authorList>
            <consortium name="RefSeq"/>
        </authorList>
    </citation>
    <scope>IDENTIFICATION</scope>
    <source>
        <tissue evidence="6 7">Whole Larva</tissue>
    </source>
</reference>
<evidence type="ECO:0000313" key="7">
    <source>
        <dbReference type="RefSeq" id="XP_017782863.1"/>
    </source>
</evidence>
<evidence type="ECO:0000313" key="8">
    <source>
        <dbReference type="RefSeq" id="XP_017782864.1"/>
    </source>
</evidence>
<dbReference type="InterPro" id="IPR006840">
    <property type="entry name" value="ChaC"/>
</dbReference>
<dbReference type="EC" id="4.3.2.7" evidence="2"/>
<dbReference type="SUPFAM" id="SSF110857">
    <property type="entry name" value="Gamma-glutamyl cyclotransferase-like"/>
    <property type="match status" value="1"/>
</dbReference>
<protein>
    <recommendedName>
        <fullName evidence="2">glutathione-specific gamma-glutamylcyclotransferase</fullName>
        <ecNumber evidence="2">4.3.2.7</ecNumber>
    </recommendedName>
</protein>
<sequence>MAEARKSITVQNGVTGEDAKACWIFGYGSICWKPDFDVKKVVFGSIRGYSRKFWQGNKAHRGTKDQLSRVATLVSDDKSVVHGVAFIVSDEQVIQNLKEREITLGGYTTIFTTFYPSNGPSFDILVYVAQQDNDMWLGDAPMPKMVDQIMRSKGPSGHNVEYVLRLAHFSKMHFPNIKDDHLYGLEDALMQKIQEMKLPLDSLMGDGKDCVTYVLSDEELDFNRHELDQERTNSFQYTTDVPDKKLRCLNI</sequence>